<protein>
    <submittedName>
        <fullName evidence="2">Uncharacterized protein</fullName>
    </submittedName>
</protein>
<dbReference type="Proteomes" id="UP000266673">
    <property type="component" value="Unassembled WGS sequence"/>
</dbReference>
<sequence>MSKIFIFILFSMLSLVNVVTSAPSDCSIYNKAPLLGVKMDPETIHTYTDSLAFTTFHKIQSKVSVQHALYYSVIVRNDSNLDNPFLTLNDVKYNVLNLGDEVVDQRDFVGLSLYDGYETMNLQIFVELRDEDNTTEPLQACALFEQSILKT</sequence>
<dbReference type="EMBL" id="QKWP01000955">
    <property type="protein sequence ID" value="RIB13116.1"/>
    <property type="molecule type" value="Genomic_DNA"/>
</dbReference>
<dbReference type="AlphaFoldDB" id="A0A397V1C0"/>
<feature type="chain" id="PRO_5017397520" evidence="1">
    <location>
        <begin position="22"/>
        <end position="151"/>
    </location>
</feature>
<keyword evidence="3" id="KW-1185">Reference proteome</keyword>
<proteinExistence type="predicted"/>
<evidence type="ECO:0000313" key="2">
    <source>
        <dbReference type="EMBL" id="RIB13116.1"/>
    </source>
</evidence>
<keyword evidence="1" id="KW-0732">Signal</keyword>
<evidence type="ECO:0000256" key="1">
    <source>
        <dbReference type="SAM" id="SignalP"/>
    </source>
</evidence>
<organism evidence="2 3">
    <name type="scientific">Gigaspora rosea</name>
    <dbReference type="NCBI Taxonomy" id="44941"/>
    <lineage>
        <taxon>Eukaryota</taxon>
        <taxon>Fungi</taxon>
        <taxon>Fungi incertae sedis</taxon>
        <taxon>Mucoromycota</taxon>
        <taxon>Glomeromycotina</taxon>
        <taxon>Glomeromycetes</taxon>
        <taxon>Diversisporales</taxon>
        <taxon>Gigasporaceae</taxon>
        <taxon>Gigaspora</taxon>
    </lineage>
</organism>
<accession>A0A397V1C0</accession>
<reference evidence="2 3" key="1">
    <citation type="submission" date="2018-06" db="EMBL/GenBank/DDBJ databases">
        <title>Comparative genomics reveals the genomic features of Rhizophagus irregularis, R. cerebriforme, R. diaphanum and Gigaspora rosea, and their symbiotic lifestyle signature.</title>
        <authorList>
            <person name="Morin E."/>
            <person name="San Clemente H."/>
            <person name="Chen E.C.H."/>
            <person name="De La Providencia I."/>
            <person name="Hainaut M."/>
            <person name="Kuo A."/>
            <person name="Kohler A."/>
            <person name="Murat C."/>
            <person name="Tang N."/>
            <person name="Roy S."/>
            <person name="Loubradou J."/>
            <person name="Henrissat B."/>
            <person name="Grigoriev I.V."/>
            <person name="Corradi N."/>
            <person name="Roux C."/>
            <person name="Martin F.M."/>
        </authorList>
    </citation>
    <scope>NUCLEOTIDE SEQUENCE [LARGE SCALE GENOMIC DNA]</scope>
    <source>
        <strain evidence="2 3">DAOM 194757</strain>
    </source>
</reference>
<gene>
    <name evidence="2" type="ORF">C2G38_2041244</name>
</gene>
<name>A0A397V1C0_9GLOM</name>
<comment type="caution">
    <text evidence="2">The sequence shown here is derived from an EMBL/GenBank/DDBJ whole genome shotgun (WGS) entry which is preliminary data.</text>
</comment>
<feature type="signal peptide" evidence="1">
    <location>
        <begin position="1"/>
        <end position="21"/>
    </location>
</feature>
<evidence type="ECO:0000313" key="3">
    <source>
        <dbReference type="Proteomes" id="UP000266673"/>
    </source>
</evidence>